<keyword evidence="2" id="KW-1185">Reference proteome</keyword>
<proteinExistence type="predicted"/>
<gene>
    <name evidence="1" type="ORF">GCM10008935_28860</name>
</gene>
<dbReference type="EMBL" id="BAAACZ010000029">
    <property type="protein sequence ID" value="GAA0471146.1"/>
    <property type="molecule type" value="Genomic_DNA"/>
</dbReference>
<organism evidence="1 2">
    <name type="scientific">Alkalibacillus silvisoli</name>
    <dbReference type="NCBI Taxonomy" id="392823"/>
    <lineage>
        <taxon>Bacteria</taxon>
        <taxon>Bacillati</taxon>
        <taxon>Bacillota</taxon>
        <taxon>Bacilli</taxon>
        <taxon>Bacillales</taxon>
        <taxon>Bacillaceae</taxon>
        <taxon>Alkalibacillus</taxon>
    </lineage>
</organism>
<comment type="caution">
    <text evidence="1">The sequence shown here is derived from an EMBL/GenBank/DDBJ whole genome shotgun (WGS) entry which is preliminary data.</text>
</comment>
<dbReference type="Proteomes" id="UP001500740">
    <property type="component" value="Unassembled WGS sequence"/>
</dbReference>
<accession>A0ABN1A9U0</accession>
<reference evidence="1 2" key="1">
    <citation type="journal article" date="2019" name="Int. J. Syst. Evol. Microbiol.">
        <title>The Global Catalogue of Microorganisms (GCM) 10K type strain sequencing project: providing services to taxonomists for standard genome sequencing and annotation.</title>
        <authorList>
            <consortium name="The Broad Institute Genomics Platform"/>
            <consortium name="The Broad Institute Genome Sequencing Center for Infectious Disease"/>
            <person name="Wu L."/>
            <person name="Ma J."/>
        </authorList>
    </citation>
    <scope>NUCLEOTIDE SEQUENCE [LARGE SCALE GENOMIC DNA]</scope>
    <source>
        <strain evidence="1 2">JCM 14193</strain>
    </source>
</reference>
<evidence type="ECO:0000313" key="2">
    <source>
        <dbReference type="Proteomes" id="UP001500740"/>
    </source>
</evidence>
<name>A0ABN1A9U0_9BACI</name>
<sequence>MRSVGGDAWSTKVGHVLWPTSTLDRPGRHGNSTRLETPQEVVFFRGGSSRAAAKKTLRQMTVGKFEQMLHLCPLGVSIHRKRNA</sequence>
<evidence type="ECO:0000313" key="1">
    <source>
        <dbReference type="EMBL" id="GAA0471146.1"/>
    </source>
</evidence>
<protein>
    <submittedName>
        <fullName evidence="1">Uncharacterized protein</fullName>
    </submittedName>
</protein>